<reference evidence="2 3" key="1">
    <citation type="submission" date="2014-03" db="EMBL/GenBank/DDBJ databases">
        <title>Draft genome of the hookworm Oesophagostomum dentatum.</title>
        <authorList>
            <person name="Mitreva M."/>
        </authorList>
    </citation>
    <scope>NUCLEOTIDE SEQUENCE [LARGE SCALE GENOMIC DNA]</scope>
    <source>
        <strain evidence="2 3">OD-Hann</strain>
    </source>
</reference>
<dbReference type="Proteomes" id="UP000053660">
    <property type="component" value="Unassembled WGS sequence"/>
</dbReference>
<dbReference type="InterPro" id="IPR036291">
    <property type="entry name" value="NAD(P)-bd_dom_sf"/>
</dbReference>
<dbReference type="EMBL" id="KN603284">
    <property type="protein sequence ID" value="KHJ79782.1"/>
    <property type="molecule type" value="Genomic_DNA"/>
</dbReference>
<dbReference type="InterPro" id="IPR002347">
    <property type="entry name" value="SDR_fam"/>
</dbReference>
<name>A0A0B1S8C1_OESDE</name>
<dbReference type="AlphaFoldDB" id="A0A0B1S8C1"/>
<dbReference type="PANTHER" id="PTHR43943:SF2">
    <property type="entry name" value="DEHYDROGENASE_REDUCTASE 4"/>
    <property type="match status" value="1"/>
</dbReference>
<evidence type="ECO:0000313" key="3">
    <source>
        <dbReference type="Proteomes" id="UP000053660"/>
    </source>
</evidence>
<accession>A0A0B1S8C1</accession>
<sequence>TKTTLLGLTKALAHELAKDKIRVNAIAPGIIKTKMSQALWDNSGDEGEKDMVDAMEVPLGRLGVPEDCAGAVAFLVSDDSKYITGETILITGGIHARL</sequence>
<dbReference type="GO" id="GO:0004090">
    <property type="term" value="F:carbonyl reductase (NADPH) activity"/>
    <property type="evidence" value="ECO:0007669"/>
    <property type="project" value="TreeGrafter"/>
</dbReference>
<dbReference type="SUPFAM" id="SSF51735">
    <property type="entry name" value="NAD(P)-binding Rossmann-fold domains"/>
    <property type="match status" value="1"/>
</dbReference>
<gene>
    <name evidence="2" type="ORF">OESDEN_20560</name>
</gene>
<organism evidence="2 3">
    <name type="scientific">Oesophagostomum dentatum</name>
    <name type="common">Nodular worm</name>
    <dbReference type="NCBI Taxonomy" id="61180"/>
    <lineage>
        <taxon>Eukaryota</taxon>
        <taxon>Metazoa</taxon>
        <taxon>Ecdysozoa</taxon>
        <taxon>Nematoda</taxon>
        <taxon>Chromadorea</taxon>
        <taxon>Rhabditida</taxon>
        <taxon>Rhabditina</taxon>
        <taxon>Rhabditomorpha</taxon>
        <taxon>Strongyloidea</taxon>
        <taxon>Strongylidae</taxon>
        <taxon>Oesophagostomum</taxon>
    </lineage>
</organism>
<feature type="non-terminal residue" evidence="2">
    <location>
        <position position="1"/>
    </location>
</feature>
<evidence type="ECO:0000313" key="2">
    <source>
        <dbReference type="EMBL" id="KHJ79782.1"/>
    </source>
</evidence>
<proteinExistence type="inferred from homology"/>
<protein>
    <submittedName>
        <fullName evidence="2">3-oxoacyl-[acyl-carrier-protein] reductase domain protein</fullName>
    </submittedName>
</protein>
<dbReference type="PANTHER" id="PTHR43943">
    <property type="entry name" value="DEHYDROGENASE/REDUCTASE (SDR FAMILY) MEMBER 4"/>
    <property type="match status" value="1"/>
</dbReference>
<dbReference type="PRINTS" id="PR00081">
    <property type="entry name" value="GDHRDH"/>
</dbReference>
<dbReference type="OrthoDB" id="1669814at2759"/>
<dbReference type="Gene3D" id="3.40.50.720">
    <property type="entry name" value="NAD(P)-binding Rossmann-like Domain"/>
    <property type="match status" value="1"/>
</dbReference>
<dbReference type="Pfam" id="PF13561">
    <property type="entry name" value="adh_short_C2"/>
    <property type="match status" value="1"/>
</dbReference>
<evidence type="ECO:0000256" key="1">
    <source>
        <dbReference type="ARBA" id="ARBA00006484"/>
    </source>
</evidence>
<keyword evidence="3" id="KW-1185">Reference proteome</keyword>
<comment type="similarity">
    <text evidence="1">Belongs to the short-chain dehydrogenases/reductases (SDR) family.</text>
</comment>